<evidence type="ECO:0000313" key="7">
    <source>
        <dbReference type="Proteomes" id="UP000288096"/>
    </source>
</evidence>
<evidence type="ECO:0000256" key="5">
    <source>
        <dbReference type="RuleBase" id="RU363041"/>
    </source>
</evidence>
<dbReference type="RefSeq" id="WP_124327466.1">
    <property type="nucleotide sequence ID" value="NZ_BEXT01000001.1"/>
</dbReference>
<dbReference type="EMBL" id="BEXT01000001">
    <property type="protein sequence ID" value="GBC60005.1"/>
    <property type="molecule type" value="Genomic_DNA"/>
</dbReference>
<protein>
    <recommendedName>
        <fullName evidence="5">Probable membrane transporter protein</fullName>
    </recommendedName>
</protein>
<dbReference type="PANTHER" id="PTHR43701">
    <property type="entry name" value="MEMBRANE TRANSPORTER PROTEIN MJ0441-RELATED"/>
    <property type="match status" value="1"/>
</dbReference>
<feature type="transmembrane region" description="Helical" evidence="5">
    <location>
        <begin position="138"/>
        <end position="165"/>
    </location>
</feature>
<dbReference type="GO" id="GO:0005886">
    <property type="term" value="C:plasma membrane"/>
    <property type="evidence" value="ECO:0007669"/>
    <property type="project" value="UniProtKB-SubCell"/>
</dbReference>
<organism evidence="6 7">
    <name type="scientific">Desulfonema ishimotonii</name>
    <dbReference type="NCBI Taxonomy" id="45657"/>
    <lineage>
        <taxon>Bacteria</taxon>
        <taxon>Pseudomonadati</taxon>
        <taxon>Thermodesulfobacteriota</taxon>
        <taxon>Desulfobacteria</taxon>
        <taxon>Desulfobacterales</taxon>
        <taxon>Desulfococcaceae</taxon>
        <taxon>Desulfonema</taxon>
    </lineage>
</organism>
<comment type="caution">
    <text evidence="6">The sequence shown here is derived from an EMBL/GenBank/DDBJ whole genome shotgun (WGS) entry which is preliminary data.</text>
</comment>
<reference evidence="7" key="1">
    <citation type="submission" date="2017-11" db="EMBL/GenBank/DDBJ databases">
        <authorList>
            <person name="Watanabe M."/>
            <person name="Kojima H."/>
        </authorList>
    </citation>
    <scope>NUCLEOTIDE SEQUENCE [LARGE SCALE GENOMIC DNA]</scope>
    <source>
        <strain evidence="7">Tokyo 01</strain>
    </source>
</reference>
<evidence type="ECO:0000256" key="1">
    <source>
        <dbReference type="ARBA" id="ARBA00004141"/>
    </source>
</evidence>
<feature type="transmembrane region" description="Helical" evidence="5">
    <location>
        <begin position="232"/>
        <end position="249"/>
    </location>
</feature>
<comment type="subcellular location">
    <subcellularLocation>
        <location evidence="5">Cell membrane</location>
        <topology evidence="5">Multi-pass membrane protein</topology>
    </subcellularLocation>
    <subcellularLocation>
        <location evidence="1">Membrane</location>
        <topology evidence="1">Multi-pass membrane protein</topology>
    </subcellularLocation>
</comment>
<keyword evidence="7" id="KW-1185">Reference proteome</keyword>
<accession>A0A401FSS1</accession>
<keyword evidence="5" id="KW-1003">Cell membrane</keyword>
<reference evidence="7" key="2">
    <citation type="submission" date="2019-01" db="EMBL/GenBank/DDBJ databases">
        <title>Genome sequence of Desulfonema ishimotonii strain Tokyo 01.</title>
        <authorList>
            <person name="Fukui M."/>
        </authorList>
    </citation>
    <scope>NUCLEOTIDE SEQUENCE [LARGE SCALE GENOMIC DNA]</scope>
    <source>
        <strain evidence="7">Tokyo 01</strain>
    </source>
</reference>
<evidence type="ECO:0000256" key="3">
    <source>
        <dbReference type="ARBA" id="ARBA00022989"/>
    </source>
</evidence>
<evidence type="ECO:0000256" key="2">
    <source>
        <dbReference type="ARBA" id="ARBA00022692"/>
    </source>
</evidence>
<dbReference type="Pfam" id="PF01925">
    <property type="entry name" value="TauE"/>
    <property type="match status" value="1"/>
</dbReference>
<feature type="transmembrane region" description="Helical" evidence="5">
    <location>
        <begin position="98"/>
        <end position="118"/>
    </location>
</feature>
<feature type="transmembrane region" description="Helical" evidence="5">
    <location>
        <begin position="73"/>
        <end position="91"/>
    </location>
</feature>
<gene>
    <name evidence="6" type="ORF">DENIS_0947</name>
</gene>
<feature type="transmembrane region" description="Helical" evidence="5">
    <location>
        <begin position="172"/>
        <end position="193"/>
    </location>
</feature>
<dbReference type="Proteomes" id="UP000288096">
    <property type="component" value="Unassembled WGS sequence"/>
</dbReference>
<evidence type="ECO:0000313" key="6">
    <source>
        <dbReference type="EMBL" id="GBC60005.1"/>
    </source>
</evidence>
<comment type="similarity">
    <text evidence="5">Belongs to the 4-toluene sulfonate uptake permease (TSUP) (TC 2.A.102) family.</text>
</comment>
<sequence length="251" mass="26814">MLTMLAAVSLLSFGLSFLFALGGVGSAVVLVPVLYWLGYPLNEAKPTGLFVNTVSLIGASYNNIRHGRLDFRLGIPIIVSSVIMAPVGAYASKLIPHTVVIGVFVAFLTFSGLMMLFFKSAKYKDRFREDRPVFSMIGIGALAGFISGLLGVGGGGLISPLMVMLGFNPKKIAAITAFVVPFSSLSGFITYTAMGHFDVMLVLPVGLMAYLGGYLGTRFMQHRLSPGTVKKILAVLVLLLGFKMLLKLLPV</sequence>
<keyword evidence="3 5" id="KW-1133">Transmembrane helix</keyword>
<feature type="transmembrane region" description="Helical" evidence="5">
    <location>
        <begin position="199"/>
        <end position="220"/>
    </location>
</feature>
<keyword evidence="4 5" id="KW-0472">Membrane</keyword>
<evidence type="ECO:0000256" key="4">
    <source>
        <dbReference type="ARBA" id="ARBA00023136"/>
    </source>
</evidence>
<dbReference type="AlphaFoldDB" id="A0A401FSS1"/>
<dbReference type="InterPro" id="IPR002781">
    <property type="entry name" value="TM_pro_TauE-like"/>
</dbReference>
<dbReference type="OrthoDB" id="9805863at2"/>
<dbReference type="PANTHER" id="PTHR43701:SF2">
    <property type="entry name" value="MEMBRANE TRANSPORTER PROTEIN YJNA-RELATED"/>
    <property type="match status" value="1"/>
</dbReference>
<keyword evidence="2 5" id="KW-0812">Transmembrane</keyword>
<name>A0A401FSS1_9BACT</name>
<dbReference type="InterPro" id="IPR051598">
    <property type="entry name" value="TSUP/Inactive_protease-like"/>
</dbReference>
<proteinExistence type="inferred from homology"/>